<reference evidence="1 2" key="1">
    <citation type="submission" date="2019-02" db="EMBL/GenBank/DDBJ databases">
        <title>Deep-cultivation of Planctomycetes and their phenomic and genomic characterization uncovers novel biology.</title>
        <authorList>
            <person name="Wiegand S."/>
            <person name="Jogler M."/>
            <person name="Boedeker C."/>
            <person name="Pinto D."/>
            <person name="Vollmers J."/>
            <person name="Rivas-Marin E."/>
            <person name="Kohn T."/>
            <person name="Peeters S.H."/>
            <person name="Heuer A."/>
            <person name="Rast P."/>
            <person name="Oberbeckmann S."/>
            <person name="Bunk B."/>
            <person name="Jeske O."/>
            <person name="Meyerdierks A."/>
            <person name="Storesund J.E."/>
            <person name="Kallscheuer N."/>
            <person name="Luecker S."/>
            <person name="Lage O.M."/>
            <person name="Pohl T."/>
            <person name="Merkel B.J."/>
            <person name="Hornburger P."/>
            <person name="Mueller R.-W."/>
            <person name="Bruemmer F."/>
            <person name="Labrenz M."/>
            <person name="Spormann A.M."/>
            <person name="Op den Camp H."/>
            <person name="Overmann J."/>
            <person name="Amann R."/>
            <person name="Jetten M.S.M."/>
            <person name="Mascher T."/>
            <person name="Medema M.H."/>
            <person name="Devos D.P."/>
            <person name="Kaster A.-K."/>
            <person name="Ovreas L."/>
            <person name="Rohde M."/>
            <person name="Galperin M.Y."/>
            <person name="Jogler C."/>
        </authorList>
    </citation>
    <scope>NUCLEOTIDE SEQUENCE [LARGE SCALE GENOMIC DNA]</scope>
    <source>
        <strain evidence="1 2">Mal48</strain>
    </source>
</reference>
<dbReference type="AlphaFoldDB" id="A0A517QSY6"/>
<keyword evidence="2" id="KW-1185">Reference proteome</keyword>
<dbReference type="Proteomes" id="UP000315724">
    <property type="component" value="Chromosome"/>
</dbReference>
<gene>
    <name evidence="1" type="ORF">Mal48_40270</name>
</gene>
<evidence type="ECO:0000313" key="2">
    <source>
        <dbReference type="Proteomes" id="UP000315724"/>
    </source>
</evidence>
<accession>A0A517QSY6</accession>
<proteinExistence type="predicted"/>
<evidence type="ECO:0000313" key="1">
    <source>
        <dbReference type="EMBL" id="QDT34755.1"/>
    </source>
</evidence>
<organism evidence="1 2">
    <name type="scientific">Thalassoglobus polymorphus</name>
    <dbReference type="NCBI Taxonomy" id="2527994"/>
    <lineage>
        <taxon>Bacteria</taxon>
        <taxon>Pseudomonadati</taxon>
        <taxon>Planctomycetota</taxon>
        <taxon>Planctomycetia</taxon>
        <taxon>Planctomycetales</taxon>
        <taxon>Planctomycetaceae</taxon>
        <taxon>Thalassoglobus</taxon>
    </lineage>
</organism>
<sequence length="167" mass="18542">MTSLSVCHEAGSGISVGAPESIFNTFVPVKFTFMTSLSVCHEAGSGTSVGAPESIFNTFVPVKFKFTTSLSVCYEAGFETSVRAPESVFNTFSTREVRVHDFIPGCHEGERDYEFIHCSLGKCLQGLHHVGGEVIERCKLEISDGKMFLFGERRFRDNDCFHLCRFC</sequence>
<dbReference type="EMBL" id="CP036267">
    <property type="protein sequence ID" value="QDT34755.1"/>
    <property type="molecule type" value="Genomic_DNA"/>
</dbReference>
<name>A0A517QSY6_9PLAN</name>
<protein>
    <submittedName>
        <fullName evidence="1">Uncharacterized protein</fullName>
    </submittedName>
</protein>
<dbReference type="KEGG" id="tpol:Mal48_40270"/>